<comment type="subcellular location">
    <subcellularLocation>
        <location evidence="1">Nucleus</location>
    </subcellularLocation>
</comment>
<name>M9M361_PSEA3</name>
<dbReference type="AlphaFoldDB" id="M9M361"/>
<dbReference type="Gene3D" id="3.90.75.20">
    <property type="match status" value="1"/>
</dbReference>
<dbReference type="GO" id="GO:0003677">
    <property type="term" value="F:DNA binding"/>
    <property type="evidence" value="ECO:0007669"/>
    <property type="project" value="UniProtKB-KW"/>
</dbReference>
<dbReference type="PANTHER" id="PTHR32467">
    <property type="entry name" value="AP2-LIKE ETHYLENE-RESPONSIVE TRANSCRIPTION FACTOR"/>
    <property type="match status" value="1"/>
</dbReference>
<keyword evidence="6" id="KW-0175">Coiled coil</keyword>
<evidence type="ECO:0000256" key="2">
    <source>
        <dbReference type="ARBA" id="ARBA00023015"/>
    </source>
</evidence>
<dbReference type="GO" id="GO:0005634">
    <property type="term" value="C:nucleus"/>
    <property type="evidence" value="ECO:0007669"/>
    <property type="project" value="UniProtKB-SubCell"/>
</dbReference>
<gene>
    <name evidence="9" type="ORF">PANT_12c00088</name>
</gene>
<dbReference type="EMBL" id="DF196778">
    <property type="protein sequence ID" value="GAC74680.1"/>
    <property type="molecule type" value="Genomic_DNA"/>
</dbReference>
<evidence type="ECO:0000256" key="3">
    <source>
        <dbReference type="ARBA" id="ARBA00023125"/>
    </source>
</evidence>
<dbReference type="SUPFAM" id="SSF54060">
    <property type="entry name" value="His-Me finger endonucleases"/>
    <property type="match status" value="2"/>
</dbReference>
<dbReference type="PROSITE" id="PS51032">
    <property type="entry name" value="AP2_ERF"/>
    <property type="match status" value="1"/>
</dbReference>
<feature type="domain" description="AP2/ERF" evidence="8">
    <location>
        <begin position="390"/>
        <end position="447"/>
    </location>
</feature>
<evidence type="ECO:0000256" key="1">
    <source>
        <dbReference type="ARBA" id="ARBA00004123"/>
    </source>
</evidence>
<evidence type="ECO:0000256" key="6">
    <source>
        <dbReference type="SAM" id="Coils"/>
    </source>
</evidence>
<feature type="region of interest" description="Disordered" evidence="7">
    <location>
        <begin position="1"/>
        <end position="28"/>
    </location>
</feature>
<dbReference type="OrthoDB" id="2554683at2759"/>
<evidence type="ECO:0000256" key="5">
    <source>
        <dbReference type="ARBA" id="ARBA00023242"/>
    </source>
</evidence>
<feature type="compositionally biased region" description="Polar residues" evidence="7">
    <location>
        <begin position="583"/>
        <end position="624"/>
    </location>
</feature>
<feature type="coiled-coil region" evidence="6">
    <location>
        <begin position="241"/>
        <end position="275"/>
    </location>
</feature>
<feature type="region of interest" description="Disordered" evidence="7">
    <location>
        <begin position="572"/>
        <end position="668"/>
    </location>
</feature>
<organism evidence="9 10">
    <name type="scientific">Pseudozyma antarctica (strain T-34)</name>
    <name type="common">Yeast</name>
    <name type="synonym">Candida antarctica</name>
    <dbReference type="NCBI Taxonomy" id="1151754"/>
    <lineage>
        <taxon>Eukaryota</taxon>
        <taxon>Fungi</taxon>
        <taxon>Dikarya</taxon>
        <taxon>Basidiomycota</taxon>
        <taxon>Ustilaginomycotina</taxon>
        <taxon>Ustilaginomycetes</taxon>
        <taxon>Ustilaginales</taxon>
        <taxon>Ustilaginaceae</taxon>
        <taxon>Moesziomyces</taxon>
    </lineage>
</organism>
<keyword evidence="2" id="KW-0805">Transcription regulation</keyword>
<proteinExistence type="predicted"/>
<evidence type="ECO:0000313" key="9">
    <source>
        <dbReference type="EMBL" id="GAC74680.1"/>
    </source>
</evidence>
<dbReference type="GO" id="GO:0003700">
    <property type="term" value="F:DNA-binding transcription factor activity"/>
    <property type="evidence" value="ECO:0007669"/>
    <property type="project" value="InterPro"/>
</dbReference>
<evidence type="ECO:0000313" key="10">
    <source>
        <dbReference type="Proteomes" id="UP000011976"/>
    </source>
</evidence>
<keyword evidence="4" id="KW-0804">Transcription</keyword>
<keyword evidence="5" id="KW-0539">Nucleus</keyword>
<evidence type="ECO:0000256" key="4">
    <source>
        <dbReference type="ARBA" id="ARBA00023163"/>
    </source>
</evidence>
<dbReference type="InterPro" id="IPR001471">
    <property type="entry name" value="AP2/ERF_dom"/>
</dbReference>
<keyword evidence="3" id="KW-0238">DNA-binding</keyword>
<accession>M9M361</accession>
<dbReference type="Proteomes" id="UP000011976">
    <property type="component" value="Unassembled WGS sequence"/>
</dbReference>
<dbReference type="InterPro" id="IPR044925">
    <property type="entry name" value="His-Me_finger_sf"/>
</dbReference>
<evidence type="ECO:0000259" key="8">
    <source>
        <dbReference type="PROSITE" id="PS51032"/>
    </source>
</evidence>
<sequence>MTNAFSRPEQTPEPWPITPNADGSLPGDLPLTMPRRQVNSATVVITKRLKKITLYEVRRSCDQESTQCKIDTDNEWLLRTGVALPSGRVHVGIESLARIVAKQMPSRHADRIYVDHADRDPTNDTRENLHWVTPAFNTFNVERGQRASGYVGVRKSGASWMVQFQGQVHGCYSNKKTAARVYDLLCALAYGDQLVKTPHALNNLEQDTHVSLADAQTDGVSIYKVDKIFVVIYDVKVHNYHAKLDDAKRAAQSLVAKLKAERAQKEQQSREMAKTLQVQRNKEGIAMIRCTTRALFNNKPAKEAEILLDDDVWIDLHARSAKVSIGWQDQVTVRIEGKPVSLTRWLCGLGGTNIVDHINRNRLDNRRSNLAVRDRSANAQNSRKGNSLQLHIGVRWRWQCSLWAVQAHTKGQNRNVVKYFEQVDEAVELYDLAALYQHGPDALINRPEKLADYFGELESESTQTRVQDFLEGSSRIKTSRFRGVCVNKQRLWKSKVAPIGKKIHHRHYAMSEKGSEIRAAIAHDLWKLKLISPALVVNFEHLRPCYQHWLPRLTNKTDDHYIEKAYNLLGGDSFDPDEEVNAPTPSTSMAGPSNAPQAESSHPLASSSKTLIDVSAGSSNNPINVSDAPSPLPGSCGAPFHVSDASSVSPPGSPRPSAVALGKRKARD</sequence>
<reference evidence="10" key="1">
    <citation type="journal article" date="2013" name="Genome Announc.">
        <title>Genome sequence of the basidiomycetous yeast Pseudozyma antarctica T-34, a producer of the glycolipid biosurfactants mannosylerythritol lipids.</title>
        <authorList>
            <person name="Morita T."/>
            <person name="Koike H."/>
            <person name="Koyama Y."/>
            <person name="Hagiwara H."/>
            <person name="Ito E."/>
            <person name="Fukuoka T."/>
            <person name="Imura T."/>
            <person name="Machida M."/>
            <person name="Kitamoto D."/>
        </authorList>
    </citation>
    <scope>NUCLEOTIDE SEQUENCE [LARGE SCALE GENOMIC DNA]</scope>
    <source>
        <strain evidence="10">T-34</strain>
    </source>
</reference>
<dbReference type="PANTHER" id="PTHR32467:SF90">
    <property type="entry name" value="AP2-LIKE ETHYLENE-RESPONSIVE TRANSCRIPTION FACTOR AIL1"/>
    <property type="match status" value="1"/>
</dbReference>
<protein>
    <recommendedName>
        <fullName evidence="8">AP2/ERF domain-containing protein</fullName>
    </recommendedName>
</protein>
<evidence type="ECO:0000256" key="7">
    <source>
        <dbReference type="SAM" id="MobiDB-lite"/>
    </source>
</evidence>